<dbReference type="Proteomes" id="UP001620408">
    <property type="component" value="Unassembled WGS sequence"/>
</dbReference>
<evidence type="ECO:0000313" key="1">
    <source>
        <dbReference type="EMBL" id="MFK2919042.1"/>
    </source>
</evidence>
<proteinExistence type="predicted"/>
<protein>
    <submittedName>
        <fullName evidence="1">Sce7726 family protein</fullName>
    </submittedName>
</protein>
<dbReference type="EMBL" id="JADIKD010000012">
    <property type="protein sequence ID" value="MFK2919042.1"/>
    <property type="molecule type" value="Genomic_DNA"/>
</dbReference>
<reference evidence="1 2" key="1">
    <citation type="submission" date="2020-10" db="EMBL/GenBank/DDBJ databases">
        <title>Phylogeny of dyella-like bacteria.</title>
        <authorList>
            <person name="Fu J."/>
        </authorList>
    </citation>
    <scope>NUCLEOTIDE SEQUENCE [LARGE SCALE GENOMIC DNA]</scope>
    <source>
        <strain evidence="1 2">BB4</strain>
    </source>
</reference>
<dbReference type="NCBIfam" id="NF033832">
    <property type="entry name" value="sce7726_fam"/>
    <property type="match status" value="1"/>
</dbReference>
<name>A0ABW8KAU3_9GAMM</name>
<dbReference type="RefSeq" id="WP_379983331.1">
    <property type="nucleotide sequence ID" value="NZ_JADIKD010000012.1"/>
</dbReference>
<comment type="caution">
    <text evidence="1">The sequence shown here is derived from an EMBL/GenBank/DDBJ whole genome shotgun (WGS) entry which is preliminary data.</text>
</comment>
<organism evidence="1 2">
    <name type="scientific">Dyella koreensis</name>
    <dbReference type="NCBI Taxonomy" id="311235"/>
    <lineage>
        <taxon>Bacteria</taxon>
        <taxon>Pseudomonadati</taxon>
        <taxon>Pseudomonadota</taxon>
        <taxon>Gammaproteobacteria</taxon>
        <taxon>Lysobacterales</taxon>
        <taxon>Rhodanobacteraceae</taxon>
        <taxon>Dyella</taxon>
    </lineage>
</organism>
<gene>
    <name evidence="1" type="ORF">ISS97_17360</name>
</gene>
<sequence length="186" mass="21103">MRELEIKKALTGHLVKKVRASGHSFLEEVRLHGGEVRADLVLIEEMHCFEIKSEADSLARLISQGSRYARVFDHVTLVMAERHVAKAMELLPPWWGAMVLDPATGTFRQLRPARLNVRQSADSLASVLTKDEALAVLEDSGQMKGWRSKSLYLIQRHIANTMPLEDIKRHLRDALLHRAQRAPTLQ</sequence>
<keyword evidence="2" id="KW-1185">Reference proteome</keyword>
<accession>A0ABW8KAU3</accession>
<evidence type="ECO:0000313" key="2">
    <source>
        <dbReference type="Proteomes" id="UP001620408"/>
    </source>
</evidence>
<dbReference type="InterPro" id="IPR047729">
    <property type="entry name" value="Sce7726-like"/>
</dbReference>